<feature type="transmembrane region" description="Helical" evidence="1">
    <location>
        <begin position="95"/>
        <end position="113"/>
    </location>
</feature>
<dbReference type="EMBL" id="JAKWFO010000005">
    <property type="protein sequence ID" value="KAI9636364.1"/>
    <property type="molecule type" value="Genomic_DNA"/>
</dbReference>
<feature type="transmembrane region" description="Helical" evidence="1">
    <location>
        <begin position="320"/>
        <end position="345"/>
    </location>
</feature>
<feature type="transmembrane region" description="Helical" evidence="1">
    <location>
        <begin position="67"/>
        <end position="89"/>
    </location>
</feature>
<accession>A0AA38HB75</accession>
<evidence type="ECO:0000313" key="3">
    <source>
        <dbReference type="Proteomes" id="UP001164286"/>
    </source>
</evidence>
<dbReference type="GeneID" id="77732429"/>
<dbReference type="AlphaFoldDB" id="A0AA38HB75"/>
<keyword evidence="1" id="KW-0472">Membrane</keyword>
<feature type="transmembrane region" description="Helical" evidence="1">
    <location>
        <begin position="204"/>
        <end position="223"/>
    </location>
</feature>
<evidence type="ECO:0000313" key="2">
    <source>
        <dbReference type="EMBL" id="KAI9636364.1"/>
    </source>
</evidence>
<dbReference type="RefSeq" id="XP_052946141.1">
    <property type="nucleotide sequence ID" value="XM_053093224.1"/>
</dbReference>
<reference evidence="2" key="1">
    <citation type="journal article" date="2022" name="G3 (Bethesda)">
        <title>High quality genome of the basidiomycete yeast Dioszegia hungarica PDD-24b-2 isolated from cloud water.</title>
        <authorList>
            <person name="Jarrige D."/>
            <person name="Haridas S."/>
            <person name="Bleykasten-Grosshans C."/>
            <person name="Joly M."/>
            <person name="Nadalig T."/>
            <person name="Sancelme M."/>
            <person name="Vuilleumier S."/>
            <person name="Grigoriev I.V."/>
            <person name="Amato P."/>
            <person name="Bringel F."/>
        </authorList>
    </citation>
    <scope>NUCLEOTIDE SEQUENCE</scope>
    <source>
        <strain evidence="2">PDD-24b-2</strain>
    </source>
</reference>
<gene>
    <name evidence="2" type="ORF">MKK02DRAFT_45071</name>
</gene>
<comment type="caution">
    <text evidence="2">The sequence shown here is derived from an EMBL/GenBank/DDBJ whole genome shotgun (WGS) entry which is preliminary data.</text>
</comment>
<protein>
    <submittedName>
        <fullName evidence="2">Uncharacterized protein</fullName>
    </submittedName>
</protein>
<sequence>MAFTTPQSAPSRWPYYGIYLALSAVALYHMRLGPPSQLTGKVLEPLMTSSAPFNYPGRPTTIMRRHYTGISGLDGFLSILVTAFLSGSAGFQKHIQIQQVNFLVAFAPVMLVFSIESVRTRKWSLVVFTSLWASLYQTVGGAVVIPLYFIAHSLTFNKPTGARLVPTNWAKTLLPSIILGYLLPTALMYYPFANIEHTMLATAFWQPSPVLVNITWFILSRFASSVGSPTPHLKAAIAIVGLIAAAGHVGTLYACISDRYPSVTLSSIFLPTVGSSPSFEAATHFIFQIDYAVIFAATSVWCAQTFAEDRARAGKKQGSALVDAVNVLLSTAVVGPGATLAWVWYGRQGKELGKRE</sequence>
<organism evidence="2 3">
    <name type="scientific">Dioszegia hungarica</name>
    <dbReference type="NCBI Taxonomy" id="4972"/>
    <lineage>
        <taxon>Eukaryota</taxon>
        <taxon>Fungi</taxon>
        <taxon>Dikarya</taxon>
        <taxon>Basidiomycota</taxon>
        <taxon>Agaricomycotina</taxon>
        <taxon>Tremellomycetes</taxon>
        <taxon>Tremellales</taxon>
        <taxon>Bulleribasidiaceae</taxon>
        <taxon>Dioszegia</taxon>
    </lineage>
</organism>
<evidence type="ECO:0000256" key="1">
    <source>
        <dbReference type="SAM" id="Phobius"/>
    </source>
</evidence>
<keyword evidence="3" id="KW-1185">Reference proteome</keyword>
<feature type="transmembrane region" description="Helical" evidence="1">
    <location>
        <begin position="235"/>
        <end position="256"/>
    </location>
</feature>
<keyword evidence="1" id="KW-1133">Transmembrane helix</keyword>
<feature type="transmembrane region" description="Helical" evidence="1">
    <location>
        <begin position="169"/>
        <end position="192"/>
    </location>
</feature>
<feature type="transmembrane region" description="Helical" evidence="1">
    <location>
        <begin position="13"/>
        <end position="30"/>
    </location>
</feature>
<feature type="transmembrane region" description="Helical" evidence="1">
    <location>
        <begin position="125"/>
        <end position="149"/>
    </location>
</feature>
<dbReference type="Proteomes" id="UP001164286">
    <property type="component" value="Unassembled WGS sequence"/>
</dbReference>
<name>A0AA38HB75_9TREE</name>
<proteinExistence type="predicted"/>
<keyword evidence="1" id="KW-0812">Transmembrane</keyword>